<proteinExistence type="predicted"/>
<organism evidence="1 2">
    <name type="scientific">Paenibacillus wynnii</name>
    <dbReference type="NCBI Taxonomy" id="268407"/>
    <lineage>
        <taxon>Bacteria</taxon>
        <taxon>Bacillati</taxon>
        <taxon>Bacillota</taxon>
        <taxon>Bacilli</taxon>
        <taxon>Bacillales</taxon>
        <taxon>Paenibacillaceae</taxon>
        <taxon>Paenibacillus</taxon>
    </lineage>
</organism>
<name>A0A098MCN3_9BACL</name>
<dbReference type="eggNOG" id="ENOG5032TWU">
    <property type="taxonomic scope" value="Bacteria"/>
</dbReference>
<dbReference type="EMBL" id="JQCR01000002">
    <property type="protein sequence ID" value="KGE20320.1"/>
    <property type="molecule type" value="Genomic_DNA"/>
</dbReference>
<dbReference type="InterPro" id="IPR021637">
    <property type="entry name" value="DUF3243"/>
</dbReference>
<reference evidence="1 2" key="1">
    <citation type="submission" date="2014-08" db="EMBL/GenBank/DDBJ databases">
        <authorList>
            <person name="den Bakker H.C."/>
        </authorList>
    </citation>
    <scope>NUCLEOTIDE SEQUENCE [LARGE SCALE GENOMIC DNA]</scope>
    <source>
        <strain evidence="1 2">DSM 18334</strain>
    </source>
</reference>
<dbReference type="Pfam" id="PF11588">
    <property type="entry name" value="DUF3243"/>
    <property type="match status" value="1"/>
</dbReference>
<dbReference type="InterPro" id="IPR038292">
    <property type="entry name" value="YmfJ/YflH_sf"/>
</dbReference>
<reference evidence="1 2" key="2">
    <citation type="submission" date="2014-10" db="EMBL/GenBank/DDBJ databases">
        <title>Comparative genomics of the Paenibacillus odorifer group.</title>
        <authorList>
            <person name="Tsai Y.-C."/>
            <person name="Martin N."/>
            <person name="Korlach J."/>
            <person name="Wiedmann M."/>
        </authorList>
    </citation>
    <scope>NUCLEOTIDE SEQUENCE [LARGE SCALE GENOMIC DNA]</scope>
    <source>
        <strain evidence="1 2">DSM 18334</strain>
    </source>
</reference>
<dbReference type="AlphaFoldDB" id="A0A098MCN3"/>
<dbReference type="OrthoDB" id="2418090at2"/>
<sequence>MSEHNHVVSKDGSVAMQRVDEALDRIGPGQKEAILEHFHSFQTYLGKRIQLAQKIGLSEEQLALAAEKVADYLAKHEEPRNSEEKLLLELWRVGSKEERHQLAHMLVKLAQELK</sequence>
<dbReference type="Gene3D" id="1.10.760.20">
    <property type="entry name" value="Protein of unknown function DUF3243"/>
    <property type="match status" value="1"/>
</dbReference>
<protein>
    <recommendedName>
        <fullName evidence="3">DUF3243 domain-containing protein</fullName>
    </recommendedName>
</protein>
<evidence type="ECO:0000313" key="1">
    <source>
        <dbReference type="EMBL" id="KGE20320.1"/>
    </source>
</evidence>
<keyword evidence="2" id="KW-1185">Reference proteome</keyword>
<dbReference type="RefSeq" id="WP_036652459.1">
    <property type="nucleotide sequence ID" value="NZ_JQCR01000002.1"/>
</dbReference>
<evidence type="ECO:0008006" key="3">
    <source>
        <dbReference type="Google" id="ProtNLM"/>
    </source>
</evidence>
<evidence type="ECO:0000313" key="2">
    <source>
        <dbReference type="Proteomes" id="UP000029734"/>
    </source>
</evidence>
<gene>
    <name evidence="1" type="ORF">PWYN_13985</name>
</gene>
<dbReference type="STRING" id="268407.PWYN_13985"/>
<accession>A0A098MCN3</accession>
<dbReference type="Proteomes" id="UP000029734">
    <property type="component" value="Unassembled WGS sequence"/>
</dbReference>
<comment type="caution">
    <text evidence="1">The sequence shown here is derived from an EMBL/GenBank/DDBJ whole genome shotgun (WGS) entry which is preliminary data.</text>
</comment>